<gene>
    <name evidence="1" type="ORF">M0H32_09170</name>
</gene>
<accession>A0ABT0GSB7</accession>
<reference evidence="1" key="1">
    <citation type="submission" date="2022-04" db="EMBL/GenBank/DDBJ databases">
        <title>Roseibium sp. CAU 1639 isolated from mud.</title>
        <authorList>
            <person name="Kim W."/>
        </authorList>
    </citation>
    <scope>NUCLEOTIDE SEQUENCE</scope>
    <source>
        <strain evidence="1">CAU 1639</strain>
    </source>
</reference>
<dbReference type="RefSeq" id="WP_248153278.1">
    <property type="nucleotide sequence ID" value="NZ_JALNMJ010000005.1"/>
</dbReference>
<evidence type="ECO:0000313" key="1">
    <source>
        <dbReference type="EMBL" id="MCK7612329.1"/>
    </source>
</evidence>
<organism evidence="1 2">
    <name type="scientific">Roseibium sediminicola</name>
    <dbReference type="NCBI Taxonomy" id="2933272"/>
    <lineage>
        <taxon>Bacteria</taxon>
        <taxon>Pseudomonadati</taxon>
        <taxon>Pseudomonadota</taxon>
        <taxon>Alphaproteobacteria</taxon>
        <taxon>Hyphomicrobiales</taxon>
        <taxon>Stappiaceae</taxon>
        <taxon>Roseibium</taxon>
    </lineage>
</organism>
<dbReference type="EMBL" id="JALNMJ010000005">
    <property type="protein sequence ID" value="MCK7612329.1"/>
    <property type="molecule type" value="Genomic_DNA"/>
</dbReference>
<sequence length="228" mass="26439">MQDRFEITKDQLVQSTDPDFLAEVAVELAWMYNDTFHEVDAGNFSCLHRKNEEFGRRRSFAAEKSILRACEANNIPYKYERLECNGQRKLIVKTRNGILIQEPILTLDQKPHPSEYKKSLAESRSIIRQLELDLNLPDRPYRTLDWSGEILAVLLHAPRGPRFDEESKELGGLMLAVPNQDYSNWIVRIDIHQIAEFGLAQNAHRAGQRDQIVAKLKKNKRNEIRVSK</sequence>
<keyword evidence="2" id="KW-1185">Reference proteome</keyword>
<dbReference type="Proteomes" id="UP001431221">
    <property type="component" value="Unassembled WGS sequence"/>
</dbReference>
<comment type="caution">
    <text evidence="1">The sequence shown here is derived from an EMBL/GenBank/DDBJ whole genome shotgun (WGS) entry which is preliminary data.</text>
</comment>
<evidence type="ECO:0000313" key="2">
    <source>
        <dbReference type="Proteomes" id="UP001431221"/>
    </source>
</evidence>
<protein>
    <submittedName>
        <fullName evidence="1">Uncharacterized protein</fullName>
    </submittedName>
</protein>
<proteinExistence type="predicted"/>
<name>A0ABT0GSB7_9HYPH</name>